<dbReference type="Proteomes" id="UP000294360">
    <property type="component" value="Chromosome"/>
</dbReference>
<proteinExistence type="inferred from homology"/>
<protein>
    <submittedName>
        <fullName evidence="2">CutA1 divalent ion tolerance protein</fullName>
    </submittedName>
</protein>
<sequence length="105" mass="11988">MKIFYVTLNTVEEAREIARAVLERRLAVCCNWFPITCAYRWEEEIKEEPEVVLLIKTRAGYRPAVEAAIGSVVSYVNCIAEFAPDSVNAAFLDWLHRDVPEPVKS</sequence>
<dbReference type="InterPro" id="IPR015867">
    <property type="entry name" value="N-reg_PII/ATP_PRibTrfase_C"/>
</dbReference>
<dbReference type="OrthoDB" id="37622at2"/>
<dbReference type="SUPFAM" id="SSF54913">
    <property type="entry name" value="GlnB-like"/>
    <property type="match status" value="1"/>
</dbReference>
<dbReference type="EMBL" id="LR536450">
    <property type="protein sequence ID" value="VFU10288.1"/>
    <property type="molecule type" value="Genomic_DNA"/>
</dbReference>
<dbReference type="PANTHER" id="PTHR23419">
    <property type="entry name" value="DIVALENT CATION TOLERANCE CUTA-RELATED"/>
    <property type="match status" value="1"/>
</dbReference>
<dbReference type="Pfam" id="PF03091">
    <property type="entry name" value="CutA1"/>
    <property type="match status" value="1"/>
</dbReference>
<evidence type="ECO:0000313" key="2">
    <source>
        <dbReference type="EMBL" id="VFU10288.1"/>
    </source>
</evidence>
<evidence type="ECO:0000313" key="3">
    <source>
        <dbReference type="Proteomes" id="UP000294360"/>
    </source>
</evidence>
<dbReference type="PANTHER" id="PTHR23419:SF8">
    <property type="entry name" value="FI09726P"/>
    <property type="match status" value="1"/>
</dbReference>
<organism evidence="2 3">
    <name type="scientific">Methylocella tundrae</name>
    <dbReference type="NCBI Taxonomy" id="227605"/>
    <lineage>
        <taxon>Bacteria</taxon>
        <taxon>Pseudomonadati</taxon>
        <taxon>Pseudomonadota</taxon>
        <taxon>Alphaproteobacteria</taxon>
        <taxon>Hyphomicrobiales</taxon>
        <taxon>Beijerinckiaceae</taxon>
        <taxon>Methylocella</taxon>
    </lineage>
</organism>
<reference evidence="2 3" key="1">
    <citation type="submission" date="2019-03" db="EMBL/GenBank/DDBJ databases">
        <authorList>
            <person name="Kox A.R. M."/>
        </authorList>
    </citation>
    <scope>NUCLEOTIDE SEQUENCE [LARGE SCALE GENOMIC DNA]</scope>
    <source>
        <strain evidence="2">MTUNDRAET4 annotated genome</strain>
    </source>
</reference>
<gene>
    <name evidence="2" type="ORF">MTUNDRAET4_3401</name>
</gene>
<dbReference type="InterPro" id="IPR011322">
    <property type="entry name" value="N-reg_PII-like_a/b"/>
</dbReference>
<accession>A0A4U8Z4A5</accession>
<dbReference type="InterPro" id="IPR004323">
    <property type="entry name" value="Ion_tolerance_CutA"/>
</dbReference>
<evidence type="ECO:0000256" key="1">
    <source>
        <dbReference type="ARBA" id="ARBA00010169"/>
    </source>
</evidence>
<dbReference type="Gene3D" id="3.30.70.120">
    <property type="match status" value="1"/>
</dbReference>
<dbReference type="GO" id="GO:0005507">
    <property type="term" value="F:copper ion binding"/>
    <property type="evidence" value="ECO:0007669"/>
    <property type="project" value="TreeGrafter"/>
</dbReference>
<dbReference type="RefSeq" id="WP_134490990.1">
    <property type="nucleotide sequence ID" value="NZ_CP139089.1"/>
</dbReference>
<dbReference type="KEGG" id="mtun:MTUNDRAET4_3401"/>
<dbReference type="GO" id="GO:0010038">
    <property type="term" value="P:response to metal ion"/>
    <property type="evidence" value="ECO:0007669"/>
    <property type="project" value="InterPro"/>
</dbReference>
<dbReference type="AlphaFoldDB" id="A0A4U8Z4A5"/>
<comment type="similarity">
    <text evidence="1">Belongs to the CutA family.</text>
</comment>
<name>A0A4U8Z4A5_METTU</name>